<dbReference type="Pfam" id="PF14268">
    <property type="entry name" value="YoaP"/>
    <property type="match status" value="1"/>
</dbReference>
<dbReference type="InterPro" id="IPR000182">
    <property type="entry name" value="GNAT_dom"/>
</dbReference>
<dbReference type="RefSeq" id="WP_048173837.1">
    <property type="nucleotide sequence ID" value="NZ_CP009506.1"/>
</dbReference>
<dbReference type="InterPro" id="IPR016181">
    <property type="entry name" value="Acyl_CoA_acyltransferase"/>
</dbReference>
<organism evidence="2 3">
    <name type="scientific">Methanosarcina siciliae T4/M</name>
    <dbReference type="NCBI Taxonomy" id="1434120"/>
    <lineage>
        <taxon>Archaea</taxon>
        <taxon>Methanobacteriati</taxon>
        <taxon>Methanobacteriota</taxon>
        <taxon>Stenosarchaea group</taxon>
        <taxon>Methanomicrobia</taxon>
        <taxon>Methanosarcinales</taxon>
        <taxon>Methanosarcinaceae</taxon>
        <taxon>Methanosarcina</taxon>
    </lineage>
</organism>
<dbReference type="KEGG" id="msw:MSSIT_3388"/>
<gene>
    <name evidence="2" type="ORF">MSSIT_3388</name>
</gene>
<reference evidence="2 3" key="1">
    <citation type="submission" date="2014-07" db="EMBL/GenBank/DDBJ databases">
        <title>Methanogenic archaea and the global carbon cycle.</title>
        <authorList>
            <person name="Henriksen J.R."/>
            <person name="Luke J."/>
            <person name="Reinhart S."/>
            <person name="Benedict M.N."/>
            <person name="Youngblut N.D."/>
            <person name="Metcalf M.E."/>
            <person name="Whitaker R.J."/>
            <person name="Metcalf W.W."/>
        </authorList>
    </citation>
    <scope>NUCLEOTIDE SEQUENCE [LARGE SCALE GENOMIC DNA]</scope>
    <source>
        <strain evidence="2 3">T4/M</strain>
    </source>
</reference>
<dbReference type="HOGENOM" id="CLU_075236_0_0_2"/>
<dbReference type="InterPro" id="IPR025685">
    <property type="entry name" value="YoaP-like_dom"/>
</dbReference>
<proteinExistence type="predicted"/>
<dbReference type="SUPFAM" id="SSF55729">
    <property type="entry name" value="Acyl-CoA N-acyltransferases (Nat)"/>
    <property type="match status" value="1"/>
</dbReference>
<dbReference type="PATRIC" id="fig|1434120.4.peg.4390"/>
<sequence length="259" mass="29634">MTDMEIMDLTPENIAEYGVCGYKELKKHLELRRKIDWFKEYYPKGLRIKVIISEEGGYQGMLEYIPGKYAHRPVDAEGYIFIHCIFVGFKNEFKGKGYASSLIEECIKDAKEANMQGVAVVTRNGPFMARKDIFLKKGFIPVDEAKPDFELMVLKFNPKAPDPKFKTISANTEKYEEGLTIIRSAQCPYSVKNVDAILETARNKLKIKANLIDLKDSEEAQQTPCAFGTFCIIYNGKVISHHPISNTRFENIMKKMYSI</sequence>
<feature type="domain" description="N-acetyltransferase" evidence="1">
    <location>
        <begin position="4"/>
        <end position="157"/>
    </location>
</feature>
<dbReference type="Proteomes" id="UP000033111">
    <property type="component" value="Chromosome"/>
</dbReference>
<dbReference type="Gene3D" id="3.40.630.30">
    <property type="match status" value="1"/>
</dbReference>
<evidence type="ECO:0000259" key="1">
    <source>
        <dbReference type="PROSITE" id="PS51186"/>
    </source>
</evidence>
<dbReference type="PROSITE" id="PS51186">
    <property type="entry name" value="GNAT"/>
    <property type="match status" value="1"/>
</dbReference>
<dbReference type="OrthoDB" id="38613at2157"/>
<name>A0A0E3P835_9EURY</name>
<evidence type="ECO:0000313" key="3">
    <source>
        <dbReference type="Proteomes" id="UP000033111"/>
    </source>
</evidence>
<dbReference type="AlphaFoldDB" id="A0A0E3P835"/>
<accession>A0A0E3P835</accession>
<protein>
    <submittedName>
        <fullName evidence="2">GCN5-related N-acetyltransferase</fullName>
    </submittedName>
</protein>
<evidence type="ECO:0000313" key="2">
    <source>
        <dbReference type="EMBL" id="AKB30107.1"/>
    </source>
</evidence>
<dbReference type="GeneID" id="24862303"/>
<keyword evidence="3" id="KW-1185">Reference proteome</keyword>
<dbReference type="EMBL" id="CP009506">
    <property type="protein sequence ID" value="AKB30107.1"/>
    <property type="molecule type" value="Genomic_DNA"/>
</dbReference>
<keyword evidence="2" id="KW-0808">Transferase</keyword>
<dbReference type="CDD" id="cd04301">
    <property type="entry name" value="NAT_SF"/>
    <property type="match status" value="1"/>
</dbReference>
<dbReference type="GO" id="GO:0016747">
    <property type="term" value="F:acyltransferase activity, transferring groups other than amino-acyl groups"/>
    <property type="evidence" value="ECO:0007669"/>
    <property type="project" value="InterPro"/>
</dbReference>